<dbReference type="Gene3D" id="1.20.1260.10">
    <property type="match status" value="2"/>
</dbReference>
<feature type="domain" description="DUF305" evidence="1">
    <location>
        <begin position="58"/>
        <end position="199"/>
    </location>
</feature>
<protein>
    <submittedName>
        <fullName evidence="2">Uncharacterized conserved protein, DUF305 family</fullName>
    </submittedName>
</protein>
<dbReference type="AlphaFoldDB" id="A0A1M4SPP9"/>
<proteinExistence type="predicted"/>
<gene>
    <name evidence="2" type="ORF">SAMN05444008_101187</name>
</gene>
<dbReference type="InterPro" id="IPR012347">
    <property type="entry name" value="Ferritin-like"/>
</dbReference>
<reference evidence="2 3" key="1">
    <citation type="submission" date="2016-11" db="EMBL/GenBank/DDBJ databases">
        <authorList>
            <person name="Jaros S."/>
            <person name="Januszkiewicz K."/>
            <person name="Wedrychowicz H."/>
        </authorList>
    </citation>
    <scope>NUCLEOTIDE SEQUENCE [LARGE SCALE GENOMIC DNA]</scope>
    <source>
        <strain evidence="2 3">DSM 26897</strain>
    </source>
</reference>
<name>A0A1M4SPP9_9BACT</name>
<dbReference type="InterPro" id="IPR005183">
    <property type="entry name" value="DUF305_CopM-like"/>
</dbReference>
<organism evidence="2 3">
    <name type="scientific">Cnuella takakiae</name>
    <dbReference type="NCBI Taxonomy" id="1302690"/>
    <lineage>
        <taxon>Bacteria</taxon>
        <taxon>Pseudomonadati</taxon>
        <taxon>Bacteroidota</taxon>
        <taxon>Chitinophagia</taxon>
        <taxon>Chitinophagales</taxon>
        <taxon>Chitinophagaceae</taxon>
        <taxon>Cnuella</taxon>
    </lineage>
</organism>
<dbReference type="EMBL" id="FQUO01000001">
    <property type="protein sequence ID" value="SHE33917.1"/>
    <property type="molecule type" value="Genomic_DNA"/>
</dbReference>
<dbReference type="STRING" id="1302690.BUE76_23815"/>
<dbReference type="Pfam" id="PF03713">
    <property type="entry name" value="DUF305"/>
    <property type="match status" value="1"/>
</dbReference>
<sequence length="204" mass="23181">MKNTLFVLGCTLMLVFTACDKEDATELVLQSHDNNRMMDSMHAVMDRMEAMTPTNDPEVDFPTMMIMHHQAAINMGNVQIQDGESDTLKRFSQKIIAAQQMEIQELSTILAGQTVNNSVPAFTMEQMDHMMKMDQVADIQLITGNIDNDFATLMIQHHNSAIENSEAYLMYGNNAELKAIAQKMIMDQKMEIKELSDWLKANKR</sequence>
<dbReference type="Proteomes" id="UP000184368">
    <property type="component" value="Unassembled WGS sequence"/>
</dbReference>
<dbReference type="PANTHER" id="PTHR36933">
    <property type="entry name" value="SLL0788 PROTEIN"/>
    <property type="match status" value="1"/>
</dbReference>
<evidence type="ECO:0000259" key="1">
    <source>
        <dbReference type="Pfam" id="PF03713"/>
    </source>
</evidence>
<evidence type="ECO:0000313" key="3">
    <source>
        <dbReference type="Proteomes" id="UP000184368"/>
    </source>
</evidence>
<keyword evidence="3" id="KW-1185">Reference proteome</keyword>
<accession>A0A1M4SPP9</accession>
<evidence type="ECO:0000313" key="2">
    <source>
        <dbReference type="EMBL" id="SHE33917.1"/>
    </source>
</evidence>
<dbReference type="OrthoDB" id="8603558at2"/>
<dbReference type="RefSeq" id="WP_073039115.1">
    <property type="nucleotide sequence ID" value="NZ_FQUO01000001.1"/>
</dbReference>
<dbReference type="PANTHER" id="PTHR36933:SF1">
    <property type="entry name" value="SLL0788 PROTEIN"/>
    <property type="match status" value="1"/>
</dbReference>
<dbReference type="PROSITE" id="PS51257">
    <property type="entry name" value="PROKAR_LIPOPROTEIN"/>
    <property type="match status" value="1"/>
</dbReference>